<name>A0A147DUW8_9MICO</name>
<dbReference type="RefSeq" id="WP_058748511.1">
    <property type="nucleotide sequence ID" value="NZ_LDRC01000001.1"/>
</dbReference>
<dbReference type="AlphaFoldDB" id="A0A147DUW8"/>
<organism evidence="2 3">
    <name type="scientific">Curtobacterium oceanosedimentum</name>
    <dbReference type="NCBI Taxonomy" id="465820"/>
    <lineage>
        <taxon>Bacteria</taxon>
        <taxon>Bacillati</taxon>
        <taxon>Actinomycetota</taxon>
        <taxon>Actinomycetes</taxon>
        <taxon>Micrococcales</taxon>
        <taxon>Microbacteriaceae</taxon>
        <taxon>Curtobacterium</taxon>
    </lineage>
</organism>
<dbReference type="Proteomes" id="UP000072763">
    <property type="component" value="Unassembled WGS sequence"/>
</dbReference>
<accession>A0A147DUW8</accession>
<protein>
    <submittedName>
        <fullName evidence="2">Membrane protein</fullName>
    </submittedName>
</protein>
<keyword evidence="1" id="KW-1133">Transmembrane helix</keyword>
<comment type="caution">
    <text evidence="2">The sequence shown here is derived from an EMBL/GenBank/DDBJ whole genome shotgun (WGS) entry which is preliminary data.</text>
</comment>
<dbReference type="EMBL" id="LDRC01000001">
    <property type="protein sequence ID" value="KTR54422.1"/>
    <property type="molecule type" value="Genomic_DNA"/>
</dbReference>
<dbReference type="PATRIC" id="fig|465820.4.peg.48"/>
<dbReference type="PANTHER" id="PTHR36974:SF1">
    <property type="entry name" value="DOXX FAMILY MEMBRANE PROTEIN"/>
    <property type="match status" value="1"/>
</dbReference>
<evidence type="ECO:0000313" key="3">
    <source>
        <dbReference type="Proteomes" id="UP000072763"/>
    </source>
</evidence>
<proteinExistence type="predicted"/>
<keyword evidence="1" id="KW-0472">Membrane</keyword>
<evidence type="ECO:0000313" key="2">
    <source>
        <dbReference type="EMBL" id="KTR54422.1"/>
    </source>
</evidence>
<feature type="transmembrane region" description="Helical" evidence="1">
    <location>
        <begin position="49"/>
        <end position="67"/>
    </location>
</feature>
<gene>
    <name evidence="2" type="ORF">NS359_00225</name>
</gene>
<dbReference type="PANTHER" id="PTHR36974">
    <property type="entry name" value="MEMBRANE PROTEIN-RELATED"/>
    <property type="match status" value="1"/>
</dbReference>
<dbReference type="OrthoDB" id="3267646at2"/>
<dbReference type="STRING" id="465820.NS263_09850"/>
<sequence>MRRRERSRRATRTATVLAVLLGAAGVTHFLRPRGYDRIVPEGLPPRLTTVVSGVAELGIAAGLAVPATRRASGWAATALFLAVFPANVKMAADLLDSPRAGRVARLVGVLRLPLQAPLVAWAVRVGRHAPRR</sequence>
<evidence type="ECO:0000256" key="1">
    <source>
        <dbReference type="SAM" id="Phobius"/>
    </source>
</evidence>
<keyword evidence="1" id="KW-0812">Transmembrane</keyword>
<reference evidence="2 3" key="1">
    <citation type="journal article" date="2016" name="Front. Microbiol.">
        <title>Genomic Resource of Rice Seed Associated Bacteria.</title>
        <authorList>
            <person name="Midha S."/>
            <person name="Bansal K."/>
            <person name="Sharma S."/>
            <person name="Kumar N."/>
            <person name="Patil P.P."/>
            <person name="Chaudhry V."/>
            <person name="Patil P.B."/>
        </authorList>
    </citation>
    <scope>NUCLEOTIDE SEQUENCE [LARGE SCALE GENOMIC DNA]</scope>
    <source>
        <strain evidence="2 3">NS359</strain>
    </source>
</reference>